<feature type="coiled-coil region" evidence="1">
    <location>
        <begin position="449"/>
        <end position="476"/>
    </location>
</feature>
<evidence type="ECO:0000256" key="2">
    <source>
        <dbReference type="SAM" id="MobiDB-lite"/>
    </source>
</evidence>
<proteinExistence type="predicted"/>
<dbReference type="STRING" id="796925.A0A137NTP0"/>
<feature type="coiled-coil region" evidence="1">
    <location>
        <begin position="257"/>
        <end position="421"/>
    </location>
</feature>
<feature type="compositionally biased region" description="Pro residues" evidence="2">
    <location>
        <begin position="219"/>
        <end position="229"/>
    </location>
</feature>
<evidence type="ECO:0000313" key="5">
    <source>
        <dbReference type="Proteomes" id="UP000070444"/>
    </source>
</evidence>
<dbReference type="OrthoDB" id="5569911at2759"/>
<keyword evidence="1" id="KW-0175">Coiled coil</keyword>
<dbReference type="Proteomes" id="UP000070444">
    <property type="component" value="Unassembled WGS sequence"/>
</dbReference>
<reference evidence="4 5" key="1">
    <citation type="journal article" date="2015" name="Genome Biol. Evol.">
        <title>Phylogenomic analyses indicate that early fungi evolved digesting cell walls of algal ancestors of land plants.</title>
        <authorList>
            <person name="Chang Y."/>
            <person name="Wang S."/>
            <person name="Sekimoto S."/>
            <person name="Aerts A.L."/>
            <person name="Choi C."/>
            <person name="Clum A."/>
            <person name="LaButti K.M."/>
            <person name="Lindquist E.A."/>
            <person name="Yee Ngan C."/>
            <person name="Ohm R.A."/>
            <person name="Salamov A.A."/>
            <person name="Grigoriev I.V."/>
            <person name="Spatafora J.W."/>
            <person name="Berbee M.L."/>
        </authorList>
    </citation>
    <scope>NUCLEOTIDE SEQUENCE [LARGE SCALE GENOMIC DNA]</scope>
    <source>
        <strain evidence="4 5">NRRL 28638</strain>
    </source>
</reference>
<evidence type="ECO:0000259" key="3">
    <source>
        <dbReference type="Pfam" id="PF15456"/>
    </source>
</evidence>
<organism evidence="4 5">
    <name type="scientific">Conidiobolus coronatus (strain ATCC 28846 / CBS 209.66 / NRRL 28638)</name>
    <name type="common">Delacroixia coronata</name>
    <dbReference type="NCBI Taxonomy" id="796925"/>
    <lineage>
        <taxon>Eukaryota</taxon>
        <taxon>Fungi</taxon>
        <taxon>Fungi incertae sedis</taxon>
        <taxon>Zoopagomycota</taxon>
        <taxon>Entomophthoromycotina</taxon>
        <taxon>Entomophthoromycetes</taxon>
        <taxon>Entomophthorales</taxon>
        <taxon>Ancylistaceae</taxon>
        <taxon>Conidiobolus</taxon>
    </lineage>
</organism>
<feature type="coiled-coil region" evidence="1">
    <location>
        <begin position="144"/>
        <end position="171"/>
    </location>
</feature>
<keyword evidence="5" id="KW-1185">Reference proteome</keyword>
<sequence length="495" mass="56441">MSMTVAGTTTMAKSTSSNGDSAYSSGDSEPRTSSTDVHSIAPRKIYDLLQNPEVPLRQPGNCLNTDSLLRTADELLMQLLLSQAINDSKGFKALDLLDVEECKKNLKFVQSRTQSLKTRMLLEAKVRDAAYALTQLHASNKKLAKQAHEQLAAANEKVDEVATEVWKLTQQGWELQKRILEHDVAVLSVGITKLEQEKVELNSKWKSLQSGNKSLKNSPEPPKPEPILKPNPSMLYSSTIQDNEATSLQLTIAQIQVDEMKRQLSHKDFEIQQLKEKIDAVKSQKSSSQEDNHKLKQAQLNQKLEALSHQLDSAHNTIQKLEEKKEEQFNILVKNINKEWEDKVQELKDEKNQWKNLAERQQKTTEELDNRIHQLMDKLERVSLKSNSEDDDNDQDLMRQLQRATEELENVSEKYEDTSSVLTRLYDILPEPHPSVMPFPIEPNAEFNLENFEEKVEGLIKENSDLIDKVIALQKQNEDLHGAVQAIAEKHTKWN</sequence>
<dbReference type="AlphaFoldDB" id="A0A137NTP0"/>
<name>A0A137NTP0_CONC2</name>
<evidence type="ECO:0000313" key="4">
    <source>
        <dbReference type="EMBL" id="KXN66068.1"/>
    </source>
</evidence>
<dbReference type="Pfam" id="PF15456">
    <property type="entry name" value="Uds1"/>
    <property type="match status" value="1"/>
</dbReference>
<accession>A0A137NTP0</accession>
<feature type="region of interest" description="Disordered" evidence="2">
    <location>
        <begin position="1"/>
        <end position="37"/>
    </location>
</feature>
<evidence type="ECO:0000256" key="1">
    <source>
        <dbReference type="SAM" id="Coils"/>
    </source>
</evidence>
<protein>
    <recommendedName>
        <fullName evidence="3">Up-regulated during septation protein 1 domain-containing protein</fullName>
    </recommendedName>
</protein>
<dbReference type="EMBL" id="KQ964771">
    <property type="protein sequence ID" value="KXN66068.1"/>
    <property type="molecule type" value="Genomic_DNA"/>
</dbReference>
<gene>
    <name evidence="4" type="ORF">CONCODRAFT_12163</name>
</gene>
<feature type="region of interest" description="Disordered" evidence="2">
    <location>
        <begin position="210"/>
        <end position="235"/>
    </location>
</feature>
<feature type="domain" description="Up-regulated during septation protein 1" evidence="3">
    <location>
        <begin position="77"/>
        <end position="189"/>
    </location>
</feature>
<dbReference type="InterPro" id="IPR029191">
    <property type="entry name" value="Uds1"/>
</dbReference>